<evidence type="ECO:0000256" key="1">
    <source>
        <dbReference type="ARBA" id="ARBA00010641"/>
    </source>
</evidence>
<keyword evidence="4" id="KW-0238">DNA-binding</keyword>
<evidence type="ECO:0000256" key="3">
    <source>
        <dbReference type="ARBA" id="ARBA00023082"/>
    </source>
</evidence>
<reference evidence="8" key="1">
    <citation type="submission" date="2018-06" db="EMBL/GenBank/DDBJ databases">
        <authorList>
            <person name="Zhirakovskaya E."/>
        </authorList>
    </citation>
    <scope>NUCLEOTIDE SEQUENCE</scope>
</reference>
<dbReference type="SUPFAM" id="SSF88946">
    <property type="entry name" value="Sigma2 domain of RNA polymerase sigma factors"/>
    <property type="match status" value="1"/>
</dbReference>
<dbReference type="GO" id="GO:0006352">
    <property type="term" value="P:DNA-templated transcription initiation"/>
    <property type="evidence" value="ECO:0007669"/>
    <property type="project" value="InterPro"/>
</dbReference>
<protein>
    <submittedName>
        <fullName evidence="8">RNA polymerase sigma-70 factor</fullName>
    </submittedName>
</protein>
<dbReference type="PANTHER" id="PTHR43133:SF8">
    <property type="entry name" value="RNA POLYMERASE SIGMA FACTOR HI_1459-RELATED"/>
    <property type="match status" value="1"/>
</dbReference>
<keyword evidence="5" id="KW-0804">Transcription</keyword>
<dbReference type="Gene3D" id="1.10.10.10">
    <property type="entry name" value="Winged helix-like DNA-binding domain superfamily/Winged helix DNA-binding domain"/>
    <property type="match status" value="1"/>
</dbReference>
<dbReference type="SUPFAM" id="SSF88659">
    <property type="entry name" value="Sigma3 and sigma4 domains of RNA polymerase sigma factors"/>
    <property type="match status" value="1"/>
</dbReference>
<dbReference type="InterPro" id="IPR036388">
    <property type="entry name" value="WH-like_DNA-bd_sf"/>
</dbReference>
<dbReference type="NCBIfam" id="TIGR02943">
    <property type="entry name" value="Sig70_famx1"/>
    <property type="match status" value="1"/>
</dbReference>
<dbReference type="InterPro" id="IPR007627">
    <property type="entry name" value="RNA_pol_sigma70_r2"/>
</dbReference>
<dbReference type="EMBL" id="UOFG01000164">
    <property type="protein sequence ID" value="VAW62187.1"/>
    <property type="molecule type" value="Genomic_DNA"/>
</dbReference>
<dbReference type="Gene3D" id="1.10.1740.10">
    <property type="match status" value="1"/>
</dbReference>
<feature type="domain" description="RNA polymerase sigma factor 70 region 4 type 2" evidence="7">
    <location>
        <begin position="156"/>
        <end position="208"/>
    </location>
</feature>
<dbReference type="PANTHER" id="PTHR43133">
    <property type="entry name" value="RNA POLYMERASE ECF-TYPE SIGMA FACTO"/>
    <property type="match status" value="1"/>
</dbReference>
<name>A0A3B0XGF6_9ZZZZ</name>
<keyword evidence="3" id="KW-0731">Sigma factor</keyword>
<dbReference type="GO" id="GO:0003677">
    <property type="term" value="F:DNA binding"/>
    <property type="evidence" value="ECO:0007669"/>
    <property type="project" value="UniProtKB-KW"/>
</dbReference>
<evidence type="ECO:0000259" key="7">
    <source>
        <dbReference type="Pfam" id="PF08281"/>
    </source>
</evidence>
<sequence>MLKFCTLSQNSLSGLLNFTDTRYLACSAYPMLSKMNKTHDFEQIADLRSDLLRFARLQLNDTTQAEDAVHEAIDAALASNTFSGKGSLKSWVFAILRNKIIDLIREQHKTASVSYIEEAPENSDTLFDNRGYWKKTHQPANWQRPENTLANQQFLNIFEQCIKHLPANTAKVFMMREHLGMSIHEICEALELSESNCWVIMHRARAQLRACLEGNLIEKNALNMES</sequence>
<gene>
    <name evidence="8" type="ORF">MNBD_GAMMA11-2673</name>
</gene>
<proteinExistence type="inferred from homology"/>
<dbReference type="Pfam" id="PF08281">
    <property type="entry name" value="Sigma70_r4_2"/>
    <property type="match status" value="1"/>
</dbReference>
<dbReference type="GO" id="GO:0016987">
    <property type="term" value="F:sigma factor activity"/>
    <property type="evidence" value="ECO:0007669"/>
    <property type="project" value="UniProtKB-KW"/>
</dbReference>
<evidence type="ECO:0000256" key="4">
    <source>
        <dbReference type="ARBA" id="ARBA00023125"/>
    </source>
</evidence>
<comment type="similarity">
    <text evidence="1">Belongs to the sigma-70 factor family. ECF subfamily.</text>
</comment>
<dbReference type="InterPro" id="IPR014289">
    <property type="entry name" value="RNA_pol_sigma-24-rel"/>
</dbReference>
<evidence type="ECO:0000256" key="5">
    <source>
        <dbReference type="ARBA" id="ARBA00023163"/>
    </source>
</evidence>
<dbReference type="NCBIfam" id="TIGR02937">
    <property type="entry name" value="sigma70-ECF"/>
    <property type="match status" value="1"/>
</dbReference>
<dbReference type="InterPro" id="IPR014284">
    <property type="entry name" value="RNA_pol_sigma-70_dom"/>
</dbReference>
<dbReference type="AlphaFoldDB" id="A0A3B0XGF6"/>
<keyword evidence="2" id="KW-0805">Transcription regulation</keyword>
<dbReference type="Pfam" id="PF04542">
    <property type="entry name" value="Sigma70_r2"/>
    <property type="match status" value="1"/>
</dbReference>
<dbReference type="InterPro" id="IPR013324">
    <property type="entry name" value="RNA_pol_sigma_r3/r4-like"/>
</dbReference>
<evidence type="ECO:0000313" key="8">
    <source>
        <dbReference type="EMBL" id="VAW62187.1"/>
    </source>
</evidence>
<dbReference type="InterPro" id="IPR013325">
    <property type="entry name" value="RNA_pol_sigma_r2"/>
</dbReference>
<organism evidence="8">
    <name type="scientific">hydrothermal vent metagenome</name>
    <dbReference type="NCBI Taxonomy" id="652676"/>
    <lineage>
        <taxon>unclassified sequences</taxon>
        <taxon>metagenomes</taxon>
        <taxon>ecological metagenomes</taxon>
    </lineage>
</organism>
<dbReference type="InterPro" id="IPR013249">
    <property type="entry name" value="RNA_pol_sigma70_r4_t2"/>
</dbReference>
<dbReference type="CDD" id="cd06171">
    <property type="entry name" value="Sigma70_r4"/>
    <property type="match status" value="1"/>
</dbReference>
<evidence type="ECO:0000256" key="2">
    <source>
        <dbReference type="ARBA" id="ARBA00023015"/>
    </source>
</evidence>
<feature type="domain" description="RNA polymerase sigma-70 region 2" evidence="6">
    <location>
        <begin position="46"/>
        <end position="109"/>
    </location>
</feature>
<accession>A0A3B0XGF6</accession>
<dbReference type="InterPro" id="IPR039425">
    <property type="entry name" value="RNA_pol_sigma-70-like"/>
</dbReference>
<evidence type="ECO:0000259" key="6">
    <source>
        <dbReference type="Pfam" id="PF04542"/>
    </source>
</evidence>